<evidence type="ECO:0000256" key="1">
    <source>
        <dbReference type="ARBA" id="ARBA00022553"/>
    </source>
</evidence>
<evidence type="ECO:0000256" key="3">
    <source>
        <dbReference type="PROSITE-ProRule" id="PRU00169"/>
    </source>
</evidence>
<dbReference type="InterPro" id="IPR016032">
    <property type="entry name" value="Sig_transdc_resp-reg_C-effctor"/>
</dbReference>
<dbReference type="PROSITE" id="PS50110">
    <property type="entry name" value="RESPONSE_REGULATORY"/>
    <property type="match status" value="1"/>
</dbReference>
<dbReference type="CDD" id="cd06170">
    <property type="entry name" value="LuxR_C_like"/>
    <property type="match status" value="1"/>
</dbReference>
<dbReference type="InterPro" id="IPR058245">
    <property type="entry name" value="NreC/VraR/RcsB-like_REC"/>
</dbReference>
<dbReference type="Pfam" id="PF00072">
    <property type="entry name" value="Response_reg"/>
    <property type="match status" value="1"/>
</dbReference>
<evidence type="ECO:0000256" key="2">
    <source>
        <dbReference type="ARBA" id="ARBA00023125"/>
    </source>
</evidence>
<dbReference type="CDD" id="cd17535">
    <property type="entry name" value="REC_NarL-like"/>
    <property type="match status" value="1"/>
</dbReference>
<evidence type="ECO:0000313" key="6">
    <source>
        <dbReference type="EMBL" id="SEO19794.1"/>
    </source>
</evidence>
<feature type="modified residue" description="4-aspartylphosphate" evidence="3">
    <location>
        <position position="59"/>
    </location>
</feature>
<accession>A0A1H8MRD2</accession>
<dbReference type="Pfam" id="PF00196">
    <property type="entry name" value="GerE"/>
    <property type="match status" value="1"/>
</dbReference>
<dbReference type="SMART" id="SM00421">
    <property type="entry name" value="HTH_LUXR"/>
    <property type="match status" value="1"/>
</dbReference>
<dbReference type="InterPro" id="IPR001789">
    <property type="entry name" value="Sig_transdc_resp-reg_receiver"/>
</dbReference>
<dbReference type="SUPFAM" id="SSF52172">
    <property type="entry name" value="CheY-like"/>
    <property type="match status" value="1"/>
</dbReference>
<feature type="domain" description="Response regulatory" evidence="5">
    <location>
        <begin position="8"/>
        <end position="124"/>
    </location>
</feature>
<dbReference type="InterPro" id="IPR000792">
    <property type="entry name" value="Tscrpt_reg_LuxR_C"/>
</dbReference>
<evidence type="ECO:0000259" key="4">
    <source>
        <dbReference type="PROSITE" id="PS50043"/>
    </source>
</evidence>
<reference evidence="6 7" key="1">
    <citation type="submission" date="2016-10" db="EMBL/GenBank/DDBJ databases">
        <authorList>
            <person name="de Groot N.N."/>
        </authorList>
    </citation>
    <scope>NUCLEOTIDE SEQUENCE [LARGE SCALE GENOMIC DNA]</scope>
    <source>
        <strain evidence="6 7">Nl18</strain>
    </source>
</reference>
<dbReference type="Proteomes" id="UP000183898">
    <property type="component" value="Unassembled WGS sequence"/>
</dbReference>
<keyword evidence="1 3" id="KW-0597">Phosphoprotein</keyword>
<keyword evidence="2" id="KW-0238">DNA-binding</keyword>
<dbReference type="InterPro" id="IPR011006">
    <property type="entry name" value="CheY-like_superfamily"/>
</dbReference>
<dbReference type="SUPFAM" id="SSF46894">
    <property type="entry name" value="C-terminal effector domain of the bipartite response regulators"/>
    <property type="match status" value="1"/>
</dbReference>
<proteinExistence type="predicted"/>
<dbReference type="PANTHER" id="PTHR45566">
    <property type="entry name" value="HTH-TYPE TRANSCRIPTIONAL REGULATOR YHJB-RELATED"/>
    <property type="match status" value="1"/>
</dbReference>
<dbReference type="InterPro" id="IPR051015">
    <property type="entry name" value="EvgA-like"/>
</dbReference>
<dbReference type="SMART" id="SM00448">
    <property type="entry name" value="REC"/>
    <property type="match status" value="1"/>
</dbReference>
<dbReference type="GO" id="GO:0000160">
    <property type="term" value="P:phosphorelay signal transduction system"/>
    <property type="evidence" value="ECO:0007669"/>
    <property type="project" value="InterPro"/>
</dbReference>
<dbReference type="PANTHER" id="PTHR45566:SF1">
    <property type="entry name" value="HTH-TYPE TRANSCRIPTIONAL REGULATOR YHJB-RELATED"/>
    <property type="match status" value="1"/>
</dbReference>
<protein>
    <submittedName>
        <fullName evidence="6">Two component transcriptional regulator, LuxR family</fullName>
    </submittedName>
</protein>
<name>A0A1H8MRD2_9PROT</name>
<feature type="domain" description="HTH luxR-type" evidence="4">
    <location>
        <begin position="139"/>
        <end position="204"/>
    </location>
</feature>
<dbReference type="Gene3D" id="3.40.50.2300">
    <property type="match status" value="1"/>
</dbReference>
<evidence type="ECO:0000259" key="5">
    <source>
        <dbReference type="PROSITE" id="PS50110"/>
    </source>
</evidence>
<evidence type="ECO:0000313" key="7">
    <source>
        <dbReference type="Proteomes" id="UP000183898"/>
    </source>
</evidence>
<dbReference type="AlphaFoldDB" id="A0A1H8MRD2"/>
<dbReference type="GO" id="GO:0003677">
    <property type="term" value="F:DNA binding"/>
    <property type="evidence" value="ECO:0007669"/>
    <property type="project" value="UniProtKB-KW"/>
</dbReference>
<gene>
    <name evidence="6" type="ORF">SAMN05216404_11379</name>
</gene>
<dbReference type="GO" id="GO:0006355">
    <property type="term" value="P:regulation of DNA-templated transcription"/>
    <property type="evidence" value="ECO:0007669"/>
    <property type="project" value="InterPro"/>
</dbReference>
<dbReference type="PROSITE" id="PS50043">
    <property type="entry name" value="HTH_LUXR_2"/>
    <property type="match status" value="1"/>
</dbReference>
<organism evidence="6 7">
    <name type="scientific">Nitrosospira multiformis</name>
    <dbReference type="NCBI Taxonomy" id="1231"/>
    <lineage>
        <taxon>Bacteria</taxon>
        <taxon>Pseudomonadati</taxon>
        <taxon>Pseudomonadota</taxon>
        <taxon>Betaproteobacteria</taxon>
        <taxon>Nitrosomonadales</taxon>
        <taxon>Nitrosomonadaceae</taxon>
        <taxon>Nitrosospira</taxon>
    </lineage>
</organism>
<sequence>MPKRESVNIMIVDDHPVLVKGLLDALQAEPAFNVVAAAGTLAEARNLAQCHALHLVIIDLFLPDGNGINLAMDFGTSYPDLPVLIYTSNNDPRAVTEARNAGARGYLLKGTKLEKLIWVVEVVLAGGFYRDPNLPKVEDPEPAPKLTPSEEKVMRRFARWMTTKEVSEDLGLKLAGVRAHRNNIMWKLGLYNTPQLYREAIKRYGNPDDPNYIEIDL</sequence>
<dbReference type="EMBL" id="FOCT01000013">
    <property type="protein sequence ID" value="SEO19794.1"/>
    <property type="molecule type" value="Genomic_DNA"/>
</dbReference>